<dbReference type="Pfam" id="PF02113">
    <property type="entry name" value="Peptidase_S13"/>
    <property type="match status" value="1"/>
</dbReference>
<reference evidence="4 5" key="1">
    <citation type="submission" date="2016-11" db="EMBL/GenBank/DDBJ databases">
        <authorList>
            <person name="Jaros S."/>
            <person name="Januszkiewicz K."/>
            <person name="Wedrychowicz H."/>
        </authorList>
    </citation>
    <scope>NUCLEOTIDE SEQUENCE [LARGE SCALE GENOMIC DNA]</scope>
    <source>
        <strain evidence="4 5">CGMCC 1.7049</strain>
    </source>
</reference>
<dbReference type="AlphaFoldDB" id="A0A1M5K1L3"/>
<dbReference type="GO" id="GO:0006508">
    <property type="term" value="P:proteolysis"/>
    <property type="evidence" value="ECO:0007669"/>
    <property type="project" value="InterPro"/>
</dbReference>
<proteinExistence type="inferred from homology"/>
<name>A0A1M5K1L3_9GAMM</name>
<dbReference type="NCBIfam" id="TIGR00666">
    <property type="entry name" value="PBP4"/>
    <property type="match status" value="1"/>
</dbReference>
<dbReference type="Gene3D" id="3.40.710.10">
    <property type="entry name" value="DD-peptidase/beta-lactamase superfamily"/>
    <property type="match status" value="2"/>
</dbReference>
<dbReference type="Proteomes" id="UP000199758">
    <property type="component" value="Unassembled WGS sequence"/>
</dbReference>
<dbReference type="InterPro" id="IPR000667">
    <property type="entry name" value="Peptidase_S13"/>
</dbReference>
<keyword evidence="3" id="KW-0732">Signal</keyword>
<dbReference type="GO" id="GO:0004185">
    <property type="term" value="F:serine-type carboxypeptidase activity"/>
    <property type="evidence" value="ECO:0007669"/>
    <property type="project" value="InterPro"/>
</dbReference>
<dbReference type="SUPFAM" id="SSF56601">
    <property type="entry name" value="beta-lactamase/transpeptidase-like"/>
    <property type="match status" value="1"/>
</dbReference>
<dbReference type="PANTHER" id="PTHR30023:SF0">
    <property type="entry name" value="PENICILLIN-SENSITIVE CARBOXYPEPTIDASE A"/>
    <property type="match status" value="1"/>
</dbReference>
<gene>
    <name evidence="4" type="ORF">SAMN04488068_0306</name>
</gene>
<organism evidence="4 5">
    <name type="scientific">Hydrocarboniphaga daqingensis</name>
    <dbReference type="NCBI Taxonomy" id="490188"/>
    <lineage>
        <taxon>Bacteria</taxon>
        <taxon>Pseudomonadati</taxon>
        <taxon>Pseudomonadota</taxon>
        <taxon>Gammaproteobacteria</taxon>
        <taxon>Nevskiales</taxon>
        <taxon>Nevskiaceae</taxon>
        <taxon>Hydrocarboniphaga</taxon>
    </lineage>
</organism>
<keyword evidence="4" id="KW-0121">Carboxypeptidase</keyword>
<dbReference type="STRING" id="490188.SAMN04488068_0306"/>
<evidence type="ECO:0000256" key="2">
    <source>
        <dbReference type="ARBA" id="ARBA00022801"/>
    </source>
</evidence>
<evidence type="ECO:0000256" key="1">
    <source>
        <dbReference type="ARBA" id="ARBA00006096"/>
    </source>
</evidence>
<sequence>MPGHRSFRSLRGVALTALLLAPAAQADFTALKRLQAEGAQVTASVYDLDNRSLVQTLNPAQRLAPASVTKLALAAAALDAWPADKAFQTRLLGAGAIQDGTLAGDLVLQSDGDATLDQPSLWLLVAQLRGAGINAVGGRLLVNPSYGPLACDNLDRCQALERSDTAYNVPLAGIGIDYGTWCTQIIAGVVGSEAQLRGCGTSRLPLPADGAIRTVAASGKNRVWVERVTVDGRDRLRVGGTIPAGTEQRVFRAMSSPAQGTGETLRQMLVEAGIRIGETVSIVYGPLPTSSRVLAQTEGLALREQLGRMLRYSNNYIADLLTLNLGAARLPQPPTQLGDAAKALAAFVASTREPASKGAPATAPALFSGSGLTPENELSADDLIGLLAHQYRDTRNFPAFYGALVVPRQAPFNFVRQGNDDWLDRVTLKTGTMNVPRSVCGIAGYLRKKNGGWMAFAVIVNGGPTRLQIPLQQAMDAARHDIQDVLARY</sequence>
<accession>A0A1M5K1L3</accession>
<dbReference type="PANTHER" id="PTHR30023">
    <property type="entry name" value="D-ALANYL-D-ALANINE CARBOXYPEPTIDASE"/>
    <property type="match status" value="1"/>
</dbReference>
<evidence type="ECO:0000313" key="4">
    <source>
        <dbReference type="EMBL" id="SHG46389.1"/>
    </source>
</evidence>
<keyword evidence="5" id="KW-1185">Reference proteome</keyword>
<feature type="signal peptide" evidence="3">
    <location>
        <begin position="1"/>
        <end position="26"/>
    </location>
</feature>
<dbReference type="EMBL" id="FQWZ01000001">
    <property type="protein sequence ID" value="SHG46389.1"/>
    <property type="molecule type" value="Genomic_DNA"/>
</dbReference>
<evidence type="ECO:0000256" key="3">
    <source>
        <dbReference type="SAM" id="SignalP"/>
    </source>
</evidence>
<dbReference type="PRINTS" id="PR00922">
    <property type="entry name" value="DADACBPTASE3"/>
</dbReference>
<evidence type="ECO:0000313" key="5">
    <source>
        <dbReference type="Proteomes" id="UP000199758"/>
    </source>
</evidence>
<dbReference type="InterPro" id="IPR012338">
    <property type="entry name" value="Beta-lactam/transpept-like"/>
</dbReference>
<dbReference type="Gene3D" id="3.50.80.20">
    <property type="entry name" value="D-Ala-D-Ala carboxypeptidase C, peptidase S13"/>
    <property type="match status" value="1"/>
</dbReference>
<keyword evidence="2" id="KW-0378">Hydrolase</keyword>
<comment type="similarity">
    <text evidence="1">Belongs to the peptidase S13 family.</text>
</comment>
<dbReference type="GO" id="GO:0000270">
    <property type="term" value="P:peptidoglycan metabolic process"/>
    <property type="evidence" value="ECO:0007669"/>
    <property type="project" value="TreeGrafter"/>
</dbReference>
<protein>
    <submittedName>
        <fullName evidence="4">D-alanyl-D-alanine carboxypeptidase / D-alanyl-D-alanine-endopeptidase (Penicillin-binding protein 4)</fullName>
    </submittedName>
</protein>
<feature type="chain" id="PRO_5013359274" evidence="3">
    <location>
        <begin position="27"/>
        <end position="489"/>
    </location>
</feature>
<keyword evidence="4" id="KW-0645">Protease</keyword>